<dbReference type="CDD" id="cd07382">
    <property type="entry name" value="MPP_DR1281"/>
    <property type="match status" value="1"/>
</dbReference>
<dbReference type="FunFam" id="3.60.21.10:FF:000016">
    <property type="entry name" value="Putative metallophosphoesterase"/>
    <property type="match status" value="1"/>
</dbReference>
<feature type="binding site" evidence="6">
    <location>
        <position position="156"/>
    </location>
    <ligand>
        <name>Fe cation</name>
        <dbReference type="ChEBI" id="CHEBI:24875"/>
        <label>2</label>
    </ligand>
</feature>
<feature type="binding site" evidence="6">
    <location>
        <position position="181"/>
    </location>
    <ligand>
        <name>Fe cation</name>
        <dbReference type="ChEBI" id="CHEBI:24875"/>
        <label>2</label>
    </ligand>
</feature>
<dbReference type="InterPro" id="IPR029052">
    <property type="entry name" value="Metallo-depent_PP-like"/>
</dbReference>
<evidence type="ECO:0000256" key="1">
    <source>
        <dbReference type="ARBA" id="ARBA00022723"/>
    </source>
</evidence>
<evidence type="ECO:0000256" key="3">
    <source>
        <dbReference type="ARBA" id="ARBA00023004"/>
    </source>
</evidence>
<feature type="binding site" evidence="6">
    <location>
        <position position="183"/>
    </location>
    <ligand>
        <name>Fe cation</name>
        <dbReference type="ChEBI" id="CHEBI:24875"/>
        <label>1</label>
    </ligand>
</feature>
<dbReference type="GO" id="GO:0004113">
    <property type="term" value="F:2',3'-cyclic-nucleotide 3'-phosphodiesterase activity"/>
    <property type="evidence" value="ECO:0007669"/>
    <property type="project" value="TreeGrafter"/>
</dbReference>
<dbReference type="PANTHER" id="PTHR36303">
    <property type="entry name" value="2',3'-CYCLIC-NUCLEOTIDE 2'-PHOSPHODIESTERASE"/>
    <property type="match status" value="1"/>
</dbReference>
<name>A0A7C4AJQ0_9BACT</name>
<protein>
    <submittedName>
        <fullName evidence="7">TIGR00282 family metallophosphoesterase</fullName>
    </submittedName>
</protein>
<feature type="active site" description="Proton donor" evidence="5">
    <location>
        <position position="73"/>
    </location>
</feature>
<dbReference type="GO" id="GO:0046872">
    <property type="term" value="F:metal ion binding"/>
    <property type="evidence" value="ECO:0007669"/>
    <property type="project" value="UniProtKB-KW"/>
</dbReference>
<dbReference type="NCBIfam" id="TIGR00282">
    <property type="entry name" value="TIGR00282 family metallophosphoesterase"/>
    <property type="match status" value="1"/>
</dbReference>
<evidence type="ECO:0000256" key="5">
    <source>
        <dbReference type="PIRSR" id="PIRSR004789-50"/>
    </source>
</evidence>
<dbReference type="SUPFAM" id="SSF56300">
    <property type="entry name" value="Metallo-dependent phosphatases"/>
    <property type="match status" value="1"/>
</dbReference>
<keyword evidence="3" id="KW-0408">Iron</keyword>
<organism evidence="7">
    <name type="scientific">Thermodesulfovibrio aggregans</name>
    <dbReference type="NCBI Taxonomy" id="86166"/>
    <lineage>
        <taxon>Bacteria</taxon>
        <taxon>Pseudomonadati</taxon>
        <taxon>Nitrospirota</taxon>
        <taxon>Thermodesulfovibrionia</taxon>
        <taxon>Thermodesulfovibrionales</taxon>
        <taxon>Thermodesulfovibrionaceae</taxon>
        <taxon>Thermodesulfovibrio</taxon>
    </lineage>
</organism>
<reference evidence="7" key="1">
    <citation type="journal article" date="2020" name="mSystems">
        <title>Genome- and Community-Level Interaction Insights into Carbon Utilization and Element Cycling Functions of Hydrothermarchaeota in Hydrothermal Sediment.</title>
        <authorList>
            <person name="Zhou Z."/>
            <person name="Liu Y."/>
            <person name="Xu W."/>
            <person name="Pan J."/>
            <person name="Luo Z.H."/>
            <person name="Li M."/>
        </authorList>
    </citation>
    <scope>NUCLEOTIDE SEQUENCE [LARGE SCALE GENOMIC DNA]</scope>
    <source>
        <strain evidence="7">SpSt-788</strain>
    </source>
</reference>
<dbReference type="PIRSF" id="PIRSF004789">
    <property type="entry name" value="DR1281"/>
    <property type="match status" value="1"/>
</dbReference>
<accession>A0A7C4AJQ0</accession>
<dbReference type="EMBL" id="DTHO01000054">
    <property type="protein sequence ID" value="HGG99776.1"/>
    <property type="molecule type" value="Genomic_DNA"/>
</dbReference>
<keyword evidence="1 6" id="KW-0479">Metal-binding</keyword>
<feature type="binding site" evidence="6">
    <location>
        <position position="44"/>
    </location>
    <ligand>
        <name>Fe cation</name>
        <dbReference type="ChEBI" id="CHEBI:24875"/>
        <label>1</label>
    </ligand>
</feature>
<dbReference type="InterPro" id="IPR005235">
    <property type="entry name" value="YmdB-like"/>
</dbReference>
<evidence type="ECO:0000256" key="6">
    <source>
        <dbReference type="PIRSR" id="PIRSR004789-51"/>
    </source>
</evidence>
<evidence type="ECO:0000313" key="7">
    <source>
        <dbReference type="EMBL" id="HGG99776.1"/>
    </source>
</evidence>
<dbReference type="AlphaFoldDB" id="A0A7C4AJQ0"/>
<comment type="caution">
    <text evidence="7">The sequence shown here is derived from an EMBL/GenBank/DDBJ whole genome shotgun (WGS) entry which is preliminary data.</text>
</comment>
<dbReference type="Gene3D" id="3.60.21.10">
    <property type="match status" value="1"/>
</dbReference>
<proteinExistence type="inferred from homology"/>
<feature type="binding site" evidence="6">
    <location>
        <position position="72"/>
    </location>
    <ligand>
        <name>Fe cation</name>
        <dbReference type="ChEBI" id="CHEBI:24875"/>
        <label>2</label>
    </ligand>
</feature>
<feature type="binding site" evidence="6">
    <location>
        <position position="13"/>
    </location>
    <ligand>
        <name>Fe cation</name>
        <dbReference type="ChEBI" id="CHEBI:24875"/>
        <label>1</label>
    </ligand>
</feature>
<comment type="similarity">
    <text evidence="4">Belongs to the YmdB-like family.</text>
</comment>
<feature type="binding site" evidence="6">
    <location>
        <position position="45"/>
    </location>
    <ligand>
        <name>Fe cation</name>
        <dbReference type="ChEBI" id="CHEBI:24875"/>
        <label>1</label>
    </ligand>
</feature>
<evidence type="ECO:0000256" key="2">
    <source>
        <dbReference type="ARBA" id="ARBA00022801"/>
    </source>
</evidence>
<gene>
    <name evidence="7" type="ORF">ENV75_04945</name>
</gene>
<feature type="binding site" evidence="6">
    <location>
        <position position="44"/>
    </location>
    <ligand>
        <name>Fe cation</name>
        <dbReference type="ChEBI" id="CHEBI:24875"/>
        <label>2</label>
    </ligand>
</feature>
<dbReference type="Pfam" id="PF13277">
    <property type="entry name" value="YmdB"/>
    <property type="match status" value="1"/>
</dbReference>
<sequence>MQSSTVRVLFIGDIVGKPGRQILKVLLPKITQQYEIEFVIANAENAAGGFGITENIGKEIFSYGVDLITTGNHVWDKKEAIAYIAKESRVLRPLNYPSGVPGSGSIVTKTKKDNSIAVINVSGRVFMSLLDCPFKTSTEEIKRIKQQTDLIFIDFHAEATSEKMAFAYYFDGQVSAVIGTHTHVQTADEKILPKGTAYITDVGMTGPEDSIIGFKKEEIIEKFLDSMPRKFEVPSSSAIFSAVVVEADPQTGLAKNIKRLMLRHPFN</sequence>
<evidence type="ECO:0000256" key="4">
    <source>
        <dbReference type="ARBA" id="ARBA00061401"/>
    </source>
</evidence>
<keyword evidence="2" id="KW-0378">Hydrolase</keyword>
<dbReference type="PANTHER" id="PTHR36303:SF1">
    <property type="entry name" value="2',3'-CYCLIC-NUCLEOTIDE 2'-PHOSPHODIESTERASE"/>
    <property type="match status" value="1"/>
</dbReference>